<name>A0ABX7NLN5_9BACT</name>
<accession>A0ABX7NLN5</accession>
<keyword evidence="2" id="KW-1185">Reference proteome</keyword>
<proteinExistence type="predicted"/>
<dbReference type="EMBL" id="CP071090">
    <property type="protein sequence ID" value="QSQ19769.1"/>
    <property type="molecule type" value="Genomic_DNA"/>
</dbReference>
<dbReference type="SUPFAM" id="SSF55486">
    <property type="entry name" value="Metalloproteases ('zincins'), catalytic domain"/>
    <property type="match status" value="1"/>
</dbReference>
<dbReference type="RefSeq" id="WP_206721351.1">
    <property type="nucleotide sequence ID" value="NZ_CP071090.1"/>
</dbReference>
<dbReference type="Gene3D" id="1.10.1370.30">
    <property type="match status" value="1"/>
</dbReference>
<gene>
    <name evidence="1" type="ORF">JY651_31355</name>
</gene>
<sequence>MDRPLHSVRTRLDDFLAELATLHYRHGAGLSPGLPVSSLYASFPELSSPDTFAAANEALAKARTKDEPLAVRRIQLLRELVATQVEEALAARPAEAVATLEAQSQLPVDDQTLSLAEVLEQLPREASRGRRTLLERAAGNFLWERRGPYGDRREAALHTVERLGAKDYPSLRQDVTGIDYAKLAEAAAETLRRTEDAYRDVLAYVLKKVDPFLRPLPGGEARRHDLQHALQAPWMDTFFRREDAFPAVVRWLDEWGLTPNAEGRIRIDDEARPGKASRPFVATVRVPGEVRLVVQRRGGMDALAALFHEMGHAQHRAHVSENLPVELRRLGDASVTEGYAAVFERLLLSPGWLKRYLDLPSTAARDTVRLAAFHALAVLRRHCAKLSYELSLFTRGPSKERADEYVDGQRQALFVESHPGFFLQDVDPQLYVAHYLRAWALEARLTARLMERFNEDYWRNPAAAAWLKGLFARGGSDDAEGLATEVSGTPLAVPEAGERLVAILNR</sequence>
<dbReference type="Proteomes" id="UP000662747">
    <property type="component" value="Chromosome"/>
</dbReference>
<evidence type="ECO:0000313" key="1">
    <source>
        <dbReference type="EMBL" id="QSQ19769.1"/>
    </source>
</evidence>
<reference evidence="1 2" key="1">
    <citation type="submission" date="2021-02" db="EMBL/GenBank/DDBJ databases">
        <title>De Novo genome assembly of isolated myxobacteria.</title>
        <authorList>
            <person name="Stevens D.C."/>
        </authorList>
    </citation>
    <scope>NUCLEOTIDE SEQUENCE [LARGE SCALE GENOMIC DNA]</scope>
    <source>
        <strain evidence="2">SCPEA02</strain>
    </source>
</reference>
<evidence type="ECO:0000313" key="2">
    <source>
        <dbReference type="Proteomes" id="UP000662747"/>
    </source>
</evidence>
<organism evidence="1 2">
    <name type="scientific">Pyxidicoccus parkwayensis</name>
    <dbReference type="NCBI Taxonomy" id="2813578"/>
    <lineage>
        <taxon>Bacteria</taxon>
        <taxon>Pseudomonadati</taxon>
        <taxon>Myxococcota</taxon>
        <taxon>Myxococcia</taxon>
        <taxon>Myxococcales</taxon>
        <taxon>Cystobacterineae</taxon>
        <taxon>Myxococcaceae</taxon>
        <taxon>Pyxidicoccus</taxon>
    </lineage>
</organism>
<protein>
    <submittedName>
        <fullName evidence="1">Peptidase M3</fullName>
    </submittedName>
</protein>